<evidence type="ECO:0000256" key="5">
    <source>
        <dbReference type="ARBA" id="ARBA00012221"/>
    </source>
</evidence>
<proteinExistence type="inferred from homology"/>
<reference evidence="21" key="1">
    <citation type="submission" date="2023-03" db="EMBL/GenBank/DDBJ databases">
        <title>Mating type loci evolution in Malassezia.</title>
        <authorList>
            <person name="Coelho M.A."/>
        </authorList>
    </citation>
    <scope>NUCLEOTIDE SEQUENCE</scope>
    <source>
        <strain evidence="21">CBS 14135</strain>
    </source>
</reference>
<evidence type="ECO:0000256" key="11">
    <source>
        <dbReference type="ARBA" id="ARBA00023004"/>
    </source>
</evidence>
<evidence type="ECO:0000259" key="19">
    <source>
        <dbReference type="PROSITE" id="PS50968"/>
    </source>
</evidence>
<keyword evidence="11" id="KW-0408">Iron</keyword>
<dbReference type="Pfam" id="PF01866">
    <property type="entry name" value="Diphthamide_syn"/>
    <property type="match status" value="2"/>
</dbReference>
<keyword evidence="12" id="KW-0411">Iron-sulfur</keyword>
<evidence type="ECO:0000256" key="13">
    <source>
        <dbReference type="ARBA" id="ARBA00031690"/>
    </source>
</evidence>
<dbReference type="GO" id="GO:0016746">
    <property type="term" value="F:acyltransferase activity"/>
    <property type="evidence" value="ECO:0007669"/>
    <property type="project" value="InterPro"/>
</dbReference>
<dbReference type="InterPro" id="IPR042265">
    <property type="entry name" value="DPH1/DPH2_3"/>
</dbReference>
<sequence>MNDAAHPPRRFGRPATSEAALIGGGVPEEIQNDPLLNGAIARLLPSNYNFEIHKTIHQIRKYDAQCVALQMPEGLTLWATAISDIIERFTNATTVIMGDVTYGACCVDDYTARGLGCDMLVHYGHSCLVPIDQTMIRTLYVFVEIRLDTEHLLQTIRANFPDERSAFQRAVLTAPNECKAPPALEIESDAEPQRTHFALVGTIQFIAAIQDIRTRLTDGDEPSNESSAPLAIENGEAVAPDALVKRQPHQPRYTITVPQIKPLSPGEILGCTSPKLDANQVDAILYVGDGRFHLESIMIANPRIPAFRYDPYTKRLQRELYDHPSMRRLRQAAIEEAQSSLTRIPKALEDRPANDSPRAQGWGLVLGTLGRQGSTKVLDYLGEALQARAGSLPHVPILLSELSPQKIGLFGEHLSVFVQTSCPRLSIDWGSAFPKPLLSPYEAAAALGRAPLWSETDAQLGLVRYPKSRPGEEEGNRDYPMDFYANQSMVASRAWNAARIGSTLRMAAISTSAMRWDVHKMTMPAMSPTMEKGNLGQWKVKEGDTFNAGDVLLEVETDKAMMDVEADDDGKMAKILVPSGSKDVEVNKPIAYVASPDDDLSSLELPDAEAAPKTSAQEQKPAQEAKPAQEERNEAPRQPKKAPESPAHVSFEHTPLPSVLRLAEKYGIEHPEKEIKGTGLHGILTKGDVLAYLGKVKSPFGSASGKATKITDLGMPASKDAASSPAKKPSITSLTPDEERDLILTGLVQLSSPKPAAAPVATFDTIIDAYKAPVKEQGPTPPPEARRTTAKSALEHFYANLLG</sequence>
<evidence type="ECO:0000256" key="7">
    <source>
        <dbReference type="ARBA" id="ARBA00022679"/>
    </source>
</evidence>
<dbReference type="Proteomes" id="UP001216638">
    <property type="component" value="Chromosome 3"/>
</dbReference>
<keyword evidence="8" id="KW-0949">S-adenosyl-L-methionine</keyword>
<dbReference type="InterPro" id="IPR042263">
    <property type="entry name" value="DPH1/DPH2_1"/>
</dbReference>
<gene>
    <name evidence="21" type="primary">DPH1</name>
    <name evidence="21" type="ORF">MBRA1_002878</name>
</gene>
<evidence type="ECO:0000256" key="4">
    <source>
        <dbReference type="ARBA" id="ARBA00010173"/>
    </source>
</evidence>
<dbReference type="AlphaFoldDB" id="A0AAF0DVL4"/>
<evidence type="ECO:0000256" key="16">
    <source>
        <dbReference type="ARBA" id="ARBA00048403"/>
    </source>
</evidence>
<dbReference type="InterPro" id="IPR016435">
    <property type="entry name" value="DPH1/DPH2"/>
</dbReference>
<feature type="domain" description="Peripheral subunit-binding (PSBD)" evidence="20">
    <location>
        <begin position="654"/>
        <end position="693"/>
    </location>
</feature>
<comment type="function">
    <text evidence="17">Catalyzes the first step of diphthamide biosynthesis, a post-translational modification of histidine which occurs in elongation factor 2. DPH1 and DPH2 transfer a 3-amino-3-carboxypropyl (ACP) group from S-adenosyl-L-methionine (SAM) to a histidine residue, the reaction is assisted by a reduction system comprising DPH3 and a NADH-dependent reductase, predominantly CBR1.</text>
</comment>
<evidence type="ECO:0000256" key="1">
    <source>
        <dbReference type="ARBA" id="ARBA00001966"/>
    </source>
</evidence>
<dbReference type="Gene3D" id="3.40.50.11850">
    <property type="entry name" value="Diphthamide synthesis DPH1/DPH2 domain 2"/>
    <property type="match status" value="1"/>
</dbReference>
<dbReference type="GO" id="GO:0090560">
    <property type="term" value="F:2-(3-amino-3-carboxypropyl)histidine synthase activity"/>
    <property type="evidence" value="ECO:0007669"/>
    <property type="project" value="UniProtKB-EC"/>
</dbReference>
<evidence type="ECO:0000256" key="18">
    <source>
        <dbReference type="SAM" id="MobiDB-lite"/>
    </source>
</evidence>
<dbReference type="CDD" id="cd06849">
    <property type="entry name" value="lipoyl_domain"/>
    <property type="match status" value="1"/>
</dbReference>
<dbReference type="InterPro" id="IPR004167">
    <property type="entry name" value="PSBD"/>
</dbReference>
<evidence type="ECO:0000256" key="14">
    <source>
        <dbReference type="ARBA" id="ARBA00032574"/>
    </source>
</evidence>
<evidence type="ECO:0000256" key="2">
    <source>
        <dbReference type="ARBA" id="ARBA00005156"/>
    </source>
</evidence>
<dbReference type="Gene3D" id="2.40.50.100">
    <property type="match status" value="1"/>
</dbReference>
<evidence type="ECO:0000256" key="15">
    <source>
        <dbReference type="ARBA" id="ARBA00032789"/>
    </source>
</evidence>
<evidence type="ECO:0000259" key="20">
    <source>
        <dbReference type="PROSITE" id="PS51826"/>
    </source>
</evidence>
<evidence type="ECO:0000256" key="17">
    <source>
        <dbReference type="ARBA" id="ARBA00060338"/>
    </source>
</evidence>
<dbReference type="PROSITE" id="PS50968">
    <property type="entry name" value="BIOTINYL_LIPOYL"/>
    <property type="match status" value="1"/>
</dbReference>
<evidence type="ECO:0000313" key="21">
    <source>
        <dbReference type="EMBL" id="WFC96222.1"/>
    </source>
</evidence>
<dbReference type="PANTHER" id="PTHR10762:SF1">
    <property type="entry name" value="2-(3-AMINO-3-CARBOXYPROPYL)HISTIDINE SYNTHASE SUBUNIT 1"/>
    <property type="match status" value="1"/>
</dbReference>
<organism evidence="21 22">
    <name type="scientific">Malassezia brasiliensis</name>
    <dbReference type="NCBI Taxonomy" id="1821822"/>
    <lineage>
        <taxon>Eukaryota</taxon>
        <taxon>Fungi</taxon>
        <taxon>Dikarya</taxon>
        <taxon>Basidiomycota</taxon>
        <taxon>Ustilaginomycotina</taxon>
        <taxon>Malasseziomycetes</taxon>
        <taxon>Malasseziales</taxon>
        <taxon>Malasseziaceae</taxon>
        <taxon>Malassezia</taxon>
    </lineage>
</organism>
<dbReference type="GO" id="GO:0046872">
    <property type="term" value="F:metal ion binding"/>
    <property type="evidence" value="ECO:0007669"/>
    <property type="project" value="UniProtKB-KW"/>
</dbReference>
<feature type="region of interest" description="Disordered" evidence="18">
    <location>
        <begin position="608"/>
        <end position="656"/>
    </location>
</feature>
<keyword evidence="7 21" id="KW-0808">Transferase</keyword>
<dbReference type="FunFam" id="3.40.50.11840:FF:000001">
    <property type="entry name" value="2-(3-amino-3-carboxypropyl)histidine synthase subunit 1"/>
    <property type="match status" value="1"/>
</dbReference>
<feature type="compositionally biased region" description="Basic and acidic residues" evidence="18">
    <location>
        <begin position="621"/>
        <end position="643"/>
    </location>
</feature>
<feature type="domain" description="Lipoyl-binding" evidence="19">
    <location>
        <begin position="518"/>
        <end position="594"/>
    </location>
</feature>
<comment type="catalytic activity">
    <reaction evidence="16">
        <text>L-histidyl-[translation elongation factor 2] + S-adenosyl-L-methionine = 2-[(3S)-amino-3-carboxypropyl]-L-histidyl-[translation elongation factor 2] + S-methyl-5'-thioadenosine + H(+)</text>
        <dbReference type="Rhea" id="RHEA:36783"/>
        <dbReference type="Rhea" id="RHEA-COMP:9748"/>
        <dbReference type="Rhea" id="RHEA-COMP:9749"/>
        <dbReference type="ChEBI" id="CHEBI:15378"/>
        <dbReference type="ChEBI" id="CHEBI:17509"/>
        <dbReference type="ChEBI" id="CHEBI:29979"/>
        <dbReference type="ChEBI" id="CHEBI:59789"/>
        <dbReference type="ChEBI" id="CHEBI:73995"/>
        <dbReference type="EC" id="2.5.1.108"/>
    </reaction>
</comment>
<keyword evidence="9" id="KW-0479">Metal-binding</keyword>
<dbReference type="Gene3D" id="3.40.50.11840">
    <property type="entry name" value="Diphthamide synthesis DPH1/DPH2 domain 1"/>
    <property type="match status" value="1"/>
</dbReference>
<dbReference type="SUPFAM" id="SSF51230">
    <property type="entry name" value="Single hybrid motif"/>
    <property type="match status" value="1"/>
</dbReference>
<dbReference type="EC" id="2.5.1.108" evidence="5"/>
<dbReference type="GO" id="GO:0017183">
    <property type="term" value="P:protein histidyl modification to diphthamide"/>
    <property type="evidence" value="ECO:0007669"/>
    <property type="project" value="InterPro"/>
</dbReference>
<dbReference type="InterPro" id="IPR036625">
    <property type="entry name" value="E3-bd_dom_sf"/>
</dbReference>
<dbReference type="InterPro" id="IPR000089">
    <property type="entry name" value="Biotin_lipoyl"/>
</dbReference>
<evidence type="ECO:0000256" key="9">
    <source>
        <dbReference type="ARBA" id="ARBA00022723"/>
    </source>
</evidence>
<evidence type="ECO:0000256" key="3">
    <source>
        <dbReference type="ARBA" id="ARBA00007317"/>
    </source>
</evidence>
<evidence type="ECO:0000256" key="6">
    <source>
        <dbReference type="ARBA" id="ARBA00021915"/>
    </source>
</evidence>
<comment type="pathway">
    <text evidence="2">Protein modification; peptidyl-diphthamide biosynthesis.</text>
</comment>
<comment type="cofactor">
    <cofactor evidence="1">
        <name>[4Fe-4S] cluster</name>
        <dbReference type="ChEBI" id="CHEBI:49883"/>
    </cofactor>
</comment>
<dbReference type="Pfam" id="PF00364">
    <property type="entry name" value="Biotin_lipoyl"/>
    <property type="match status" value="1"/>
</dbReference>
<evidence type="ECO:0000256" key="12">
    <source>
        <dbReference type="ARBA" id="ARBA00023014"/>
    </source>
</evidence>
<evidence type="ECO:0000256" key="10">
    <source>
        <dbReference type="ARBA" id="ARBA00022823"/>
    </source>
</evidence>
<dbReference type="GO" id="GO:0051536">
    <property type="term" value="F:iron-sulfur cluster binding"/>
    <property type="evidence" value="ECO:0007669"/>
    <property type="project" value="UniProtKB-KW"/>
</dbReference>
<dbReference type="InterPro" id="IPR042264">
    <property type="entry name" value="DPH1/DPH2_2"/>
</dbReference>
<dbReference type="FunFam" id="2.40.50.100:FF:000010">
    <property type="entry name" value="Acetyltransferase component of pyruvate dehydrogenase complex"/>
    <property type="match status" value="1"/>
</dbReference>
<evidence type="ECO:0000256" key="8">
    <source>
        <dbReference type="ARBA" id="ARBA00022691"/>
    </source>
</evidence>
<protein>
    <recommendedName>
        <fullName evidence="6">2-(3-amino-3-carboxypropyl)histidine synthase subunit 1</fullName>
        <ecNumber evidence="5">2.5.1.108</ecNumber>
    </recommendedName>
    <alternativeName>
        <fullName evidence="14">Diphthamide biosynthesis protein 1</fullName>
    </alternativeName>
    <alternativeName>
        <fullName evidence="15">Diphtheria toxin resistance protein 1</fullName>
    </alternativeName>
    <alternativeName>
        <fullName evidence="13">S-adenosyl-L-methionine:L-histidine 3-amino-3-carboxypropyltransferase 1</fullName>
    </alternativeName>
</protein>
<dbReference type="SUPFAM" id="SSF47005">
    <property type="entry name" value="Peripheral subunit-binding domain of 2-oxo acid dehydrogenase complex"/>
    <property type="match status" value="1"/>
</dbReference>
<dbReference type="PANTHER" id="PTHR10762">
    <property type="entry name" value="DIPHTHAMIDE BIOSYNTHESIS PROTEIN"/>
    <property type="match status" value="1"/>
</dbReference>
<dbReference type="Gene3D" id="4.10.320.10">
    <property type="entry name" value="E3-binding domain"/>
    <property type="match status" value="1"/>
</dbReference>
<keyword evidence="10" id="KW-0450">Lipoyl</keyword>
<comment type="similarity">
    <text evidence="3">Belongs to the 2-oxoacid dehydrogenase family.</text>
</comment>
<name>A0AAF0DVL4_9BASI</name>
<dbReference type="SFLD" id="SFLDS00032">
    <property type="entry name" value="Radical_SAM_3-amino-3-carboxyp"/>
    <property type="match status" value="1"/>
</dbReference>
<keyword evidence="22" id="KW-1185">Reference proteome</keyword>
<dbReference type="NCBIfam" id="TIGR00322">
    <property type="entry name" value="diphth2_R"/>
    <property type="match status" value="3"/>
</dbReference>
<dbReference type="Gene3D" id="3.40.50.11860">
    <property type="entry name" value="Diphthamide synthesis DPH1/DPH2 domain 3"/>
    <property type="match status" value="1"/>
</dbReference>
<comment type="similarity">
    <text evidence="4">Belongs to the DPH1/DPH2 family. DPH1 subfamily.</text>
</comment>
<dbReference type="InterPro" id="IPR011053">
    <property type="entry name" value="Single_hybrid_motif"/>
</dbReference>
<dbReference type="EMBL" id="CP119953">
    <property type="protein sequence ID" value="WFC96222.1"/>
    <property type="molecule type" value="Genomic_DNA"/>
</dbReference>
<dbReference type="PROSITE" id="PS51826">
    <property type="entry name" value="PSBD"/>
    <property type="match status" value="1"/>
</dbReference>
<accession>A0AAF0DVL4</accession>
<evidence type="ECO:0000313" key="22">
    <source>
        <dbReference type="Proteomes" id="UP001216638"/>
    </source>
</evidence>